<feature type="domain" description="Mur ligase central" evidence="6">
    <location>
        <begin position="54"/>
        <end position="225"/>
    </location>
</feature>
<dbReference type="GO" id="GO:0140282">
    <property type="term" value="F:carbon-nitrogen ligase activity on lipid II"/>
    <property type="evidence" value="ECO:0007669"/>
    <property type="project" value="UniProtKB-UniRule"/>
</dbReference>
<dbReference type="InterPro" id="IPR013221">
    <property type="entry name" value="Mur_ligase_cen"/>
</dbReference>
<dbReference type="UniPathway" id="UPA00219"/>
<feature type="binding site" evidence="5">
    <location>
        <position position="213"/>
    </location>
    <ligand>
        <name>Zn(2+)</name>
        <dbReference type="ChEBI" id="CHEBI:29105"/>
    </ligand>
</feature>
<dbReference type="PANTHER" id="PTHR23135">
    <property type="entry name" value="MUR LIGASE FAMILY MEMBER"/>
    <property type="match status" value="1"/>
</dbReference>
<evidence type="ECO:0000259" key="6">
    <source>
        <dbReference type="Pfam" id="PF08245"/>
    </source>
</evidence>
<dbReference type="EMBL" id="NIOJ01000014">
    <property type="protein sequence ID" value="PNU00028.1"/>
    <property type="molecule type" value="Genomic_DNA"/>
</dbReference>
<comment type="similarity">
    <text evidence="5">Belongs to the MurCDEF family. MurT subfamily.</text>
</comment>
<evidence type="ECO:0000313" key="8">
    <source>
        <dbReference type="EMBL" id="PNU00028.1"/>
    </source>
</evidence>
<dbReference type="GO" id="GO:0008360">
    <property type="term" value="P:regulation of cell shape"/>
    <property type="evidence" value="ECO:0007669"/>
    <property type="project" value="UniProtKB-KW"/>
</dbReference>
<keyword evidence="9" id="KW-1185">Reference proteome</keyword>
<keyword evidence="5" id="KW-0961">Cell wall biogenesis/degradation</keyword>
<dbReference type="GO" id="GO:0008270">
    <property type="term" value="F:zinc ion binding"/>
    <property type="evidence" value="ECO:0007669"/>
    <property type="project" value="UniProtKB-UniRule"/>
</dbReference>
<proteinExistence type="inferred from homology"/>
<keyword evidence="2 5" id="KW-0436">Ligase</keyword>
<keyword evidence="5" id="KW-0573">Peptidoglycan synthesis</keyword>
<evidence type="ECO:0000256" key="2">
    <source>
        <dbReference type="ARBA" id="ARBA00022598"/>
    </source>
</evidence>
<dbReference type="Gene3D" id="3.40.1190.10">
    <property type="entry name" value="Mur-like, catalytic domain"/>
    <property type="match status" value="1"/>
</dbReference>
<dbReference type="GO" id="GO:0009252">
    <property type="term" value="P:peptidoglycan biosynthetic process"/>
    <property type="evidence" value="ECO:0007669"/>
    <property type="project" value="UniProtKB-UniRule"/>
</dbReference>
<comment type="catalytic activity">
    <reaction evidence="5">
        <text>beta-D-GlcNAc-(1-&gt;4)-Mur2Ac(oyl-L-Ala-gamma-D-Glu-L-Lys-D-Ala-D-Ala)-di-trans,octa-cis-undecaprenyl diphosphate + ATP = beta-D-GlcNAc-(1-&gt;4)-Mur2Ac(oyl-L-Ala-gamma-D-O-P-Glu-L-Lys-D-Ala-D-Ala)-di-trans,octa-cis-undecaprenyl diphosphate + ADP</text>
        <dbReference type="Rhea" id="RHEA:59488"/>
        <dbReference type="ChEBI" id="CHEBI:30616"/>
        <dbReference type="ChEBI" id="CHEBI:60033"/>
        <dbReference type="ChEBI" id="CHEBI:143132"/>
        <dbReference type="ChEBI" id="CHEBI:456216"/>
    </reaction>
</comment>
<dbReference type="SUPFAM" id="SSF53623">
    <property type="entry name" value="MurD-like peptide ligases, catalytic domain"/>
    <property type="match status" value="1"/>
</dbReference>
<dbReference type="Pfam" id="PF08245">
    <property type="entry name" value="Mur_ligase_M"/>
    <property type="match status" value="1"/>
</dbReference>
<dbReference type="PROSITE" id="PS01011">
    <property type="entry name" value="FOLYLPOLYGLU_SYNT_1"/>
    <property type="match status" value="1"/>
</dbReference>
<dbReference type="PANTHER" id="PTHR23135:SF7">
    <property type="entry name" value="LIPID II ISOGLUTAMINYL SYNTHASE (GLUTAMINE-HYDROLYZING) SUBUNIT MURT"/>
    <property type="match status" value="1"/>
</dbReference>
<keyword evidence="5" id="KW-0862">Zinc</keyword>
<protein>
    <recommendedName>
        <fullName evidence="5">Lipid II isoglutaminyl synthase (glutamine-hydrolyzing) subunit MurT</fullName>
        <ecNumber evidence="5">6.3.5.13</ecNumber>
    </recommendedName>
</protein>
<evidence type="ECO:0000256" key="4">
    <source>
        <dbReference type="ARBA" id="ARBA00022840"/>
    </source>
</evidence>
<dbReference type="EC" id="6.3.5.13" evidence="5"/>
<accession>A0A2K2FGX2</accession>
<keyword evidence="3 5" id="KW-0547">Nucleotide-binding</keyword>
<evidence type="ECO:0000256" key="3">
    <source>
        <dbReference type="ARBA" id="ARBA00022741"/>
    </source>
</evidence>
<dbReference type="InterPro" id="IPR043703">
    <property type="entry name" value="Lipid_II_synth_MurT"/>
</dbReference>
<gene>
    <name evidence="5" type="primary">murT</name>
    <name evidence="8" type="ORF">CDQ84_07360</name>
</gene>
<dbReference type="GO" id="GO:0004326">
    <property type="term" value="F:tetrahydrofolylpolyglutamate synthase activity"/>
    <property type="evidence" value="ECO:0007669"/>
    <property type="project" value="InterPro"/>
</dbReference>
<dbReference type="AlphaFoldDB" id="A0A2K2FGX2"/>
<evidence type="ECO:0000256" key="5">
    <source>
        <dbReference type="HAMAP-Rule" id="MF_02214"/>
    </source>
</evidence>
<evidence type="ECO:0000259" key="7">
    <source>
        <dbReference type="Pfam" id="PF08353"/>
    </source>
</evidence>
<dbReference type="RefSeq" id="WP_103081084.1">
    <property type="nucleotide sequence ID" value="NZ_CP021850.1"/>
</dbReference>
<feature type="binding site" evidence="5">
    <location>
        <position position="210"/>
    </location>
    <ligand>
        <name>Zn(2+)</name>
        <dbReference type="ChEBI" id="CHEBI:29105"/>
    </ligand>
</feature>
<dbReference type="InterPro" id="IPR013564">
    <property type="entry name" value="MurT_C"/>
</dbReference>
<dbReference type="Proteomes" id="UP000236151">
    <property type="component" value="Unassembled WGS sequence"/>
</dbReference>
<sequence>MNIRLVFTVIVSKLIMKACRLFKLGGTSLPGEIARKIYPGIVSEITKGFNIIMVTGTNGKTTTTKIIGQVLAENGIDFITNKSGANLVDGVTTTFIDSVSITGKSAIKTALIEMDEAAFDKMTNYVEPDVLVVTNFFRDQLDRYGELYTTLNRVKSGIIKSPKTKLVLNADDSLCASLGRDTGHEAIYFGMACEAWESIEKDKNSDAAYCLYCKTRYEYDFHVYGHLGGFRCPNCGYERPVTQVTCTKVDELTSSSSHMHFAVNDSHSLKEEESEVYSSKVNLPGMYNIYNALAAIACGHLLNLPVHNTIKALGSFESGFGRMESIAVGNKNIKLILVKNPTGFNQVLNYLLTENSNIQLAFIINDKIADGTDVSWLWDVDFEKLQGMEDKLDNIYTSGLRAEDMALRLKYAGLYTNKISIIKSYEELINIGLNRTEDGSSFYILPTYTAMLEIRKLLKKKFHLKDFWK</sequence>
<feature type="binding site" evidence="5">
    <location>
        <position position="235"/>
    </location>
    <ligand>
        <name>Zn(2+)</name>
        <dbReference type="ChEBI" id="CHEBI:29105"/>
    </ligand>
</feature>
<comment type="catalytic activity">
    <reaction evidence="5">
        <text>beta-D-GlcNAc-(1-&gt;4)-Mur2Ac(oyl-L-Ala-gamma-D-Glu-L-Lys-D-Ala-D-Ala)-di-trans,octa-cis-undecaprenyl diphosphate + L-glutamine + ATP + H2O = beta-D-GlcNAc-(1-&gt;4)-Mur2Ac(oyl-L-Ala-D-isoglutaminyl-L-Lys-D-Ala-D-Ala)-di-trans,octa-cis-undecaprenyl diphosphate + L-glutamate + ADP + phosphate + H(+)</text>
        <dbReference type="Rhea" id="RHEA:57928"/>
        <dbReference type="ChEBI" id="CHEBI:15377"/>
        <dbReference type="ChEBI" id="CHEBI:15378"/>
        <dbReference type="ChEBI" id="CHEBI:29985"/>
        <dbReference type="ChEBI" id="CHEBI:30616"/>
        <dbReference type="ChEBI" id="CHEBI:43474"/>
        <dbReference type="ChEBI" id="CHEBI:58359"/>
        <dbReference type="ChEBI" id="CHEBI:60033"/>
        <dbReference type="ChEBI" id="CHEBI:62233"/>
        <dbReference type="ChEBI" id="CHEBI:456216"/>
        <dbReference type="EC" id="6.3.5.13"/>
    </reaction>
</comment>
<comment type="subunit">
    <text evidence="5">Forms a heterodimer with GatD.</text>
</comment>
<dbReference type="Pfam" id="PF08353">
    <property type="entry name" value="MurT_C"/>
    <property type="match status" value="1"/>
</dbReference>
<dbReference type="GO" id="GO:0005524">
    <property type="term" value="F:ATP binding"/>
    <property type="evidence" value="ECO:0007669"/>
    <property type="project" value="UniProtKB-UniRule"/>
</dbReference>
<feature type="domain" description="Lipid II isoglutaminyl synthase (glutamine-hydrolyzing) subunit MurT C-terminal" evidence="7">
    <location>
        <begin position="337"/>
        <end position="451"/>
    </location>
</feature>
<dbReference type="OrthoDB" id="9803907at2"/>
<evidence type="ECO:0000313" key="9">
    <source>
        <dbReference type="Proteomes" id="UP000236151"/>
    </source>
</evidence>
<dbReference type="HAMAP" id="MF_02214">
    <property type="entry name" value="Lipid_II_synth_MurT"/>
    <property type="match status" value="1"/>
</dbReference>
<organism evidence="8 9">
    <name type="scientific">Clostridium thermosuccinogenes</name>
    <dbReference type="NCBI Taxonomy" id="84032"/>
    <lineage>
        <taxon>Bacteria</taxon>
        <taxon>Bacillati</taxon>
        <taxon>Bacillota</taxon>
        <taxon>Clostridia</taxon>
        <taxon>Eubacteriales</taxon>
        <taxon>Clostridiaceae</taxon>
        <taxon>Clostridium</taxon>
    </lineage>
</organism>
<feature type="active site" evidence="5">
    <location>
        <position position="373"/>
    </location>
</feature>
<dbReference type="KEGG" id="cthd:CDO33_09060"/>
<keyword evidence="4 5" id="KW-0067">ATP-binding</keyword>
<reference evidence="8 9" key="1">
    <citation type="submission" date="2017-06" db="EMBL/GenBank/DDBJ databases">
        <title>Investigating the central metabolism of Clostridium thermosuccinogenes.</title>
        <authorList>
            <person name="Koendjbiharie J.G."/>
            <person name="van Kranenburg R."/>
        </authorList>
    </citation>
    <scope>NUCLEOTIDE SEQUENCE [LARGE SCALE GENOMIC DNA]</scope>
    <source>
        <strain evidence="8 9">DSM 5806</strain>
    </source>
</reference>
<comment type="catalytic activity">
    <reaction evidence="5">
        <text>beta-D-GlcNAc-(1-&gt;4)-Mur2Ac(oyl-L-Ala-gamma-D-O-P-Glu-L-Lys-D-Ala-D-Ala)-di-trans,octa-cis-undecaprenyl diphosphate + NH4(+) = beta-D-GlcNAc-(1-&gt;4)-Mur2Ac(oyl-L-Ala-D-isoglutaminyl-L-Lys-D-Ala-D-Ala)-di-trans,octa-cis-undecaprenyl diphosphate + phosphate + H(+)</text>
        <dbReference type="Rhea" id="RHEA:57932"/>
        <dbReference type="ChEBI" id="CHEBI:15378"/>
        <dbReference type="ChEBI" id="CHEBI:28938"/>
        <dbReference type="ChEBI" id="CHEBI:43474"/>
        <dbReference type="ChEBI" id="CHEBI:62233"/>
        <dbReference type="ChEBI" id="CHEBI:143132"/>
    </reaction>
</comment>
<comment type="caution">
    <text evidence="8">The sequence shown here is derived from an EMBL/GenBank/DDBJ whole genome shotgun (WGS) entry which is preliminary data.</text>
</comment>
<comment type="function">
    <text evidence="5">The lipid II isoglutaminyl synthase complex catalyzes the formation of alpha-D-isoglutamine in the cell wall lipid II stem peptide. The MurT subunit catalyzes the ATP-dependent amidation of D-glutamate residue of lipid II, converting it to an isoglutamine residue.</text>
</comment>
<keyword evidence="5" id="KW-0479">Metal-binding</keyword>
<dbReference type="InterPro" id="IPR018109">
    <property type="entry name" value="Folylpolyglutamate_synth_CS"/>
</dbReference>
<keyword evidence="5" id="KW-0133">Cell shape</keyword>
<comment type="pathway">
    <text evidence="1 5">Cell wall biogenesis; peptidoglycan biosynthesis.</text>
</comment>
<name>A0A2K2FGX2_9CLOT</name>
<dbReference type="InterPro" id="IPR036565">
    <property type="entry name" value="Mur-like_cat_sf"/>
</dbReference>
<feature type="binding site" evidence="5">
    <location>
        <position position="232"/>
    </location>
    <ligand>
        <name>Zn(2+)</name>
        <dbReference type="ChEBI" id="CHEBI:29105"/>
    </ligand>
</feature>
<dbReference type="GO" id="GO:0071555">
    <property type="term" value="P:cell wall organization"/>
    <property type="evidence" value="ECO:0007669"/>
    <property type="project" value="UniProtKB-KW"/>
</dbReference>
<evidence type="ECO:0000256" key="1">
    <source>
        <dbReference type="ARBA" id="ARBA00004752"/>
    </source>
</evidence>